<dbReference type="Pfam" id="PF14154">
    <property type="entry name" value="DUF4306"/>
    <property type="match status" value="1"/>
</dbReference>
<comment type="caution">
    <text evidence="2">The sequence shown here is derived from an EMBL/GenBank/DDBJ whole genome shotgun (WGS) entry which is preliminary data.</text>
</comment>
<accession>A0A0D1L8L3</accession>
<keyword evidence="1" id="KW-0812">Transmembrane</keyword>
<evidence type="ECO:0008006" key="4">
    <source>
        <dbReference type="Google" id="ProtNLM"/>
    </source>
</evidence>
<dbReference type="AlphaFoldDB" id="A0A0D1L8L3"/>
<evidence type="ECO:0000256" key="1">
    <source>
        <dbReference type="SAM" id="Phobius"/>
    </source>
</evidence>
<evidence type="ECO:0000313" key="2">
    <source>
        <dbReference type="EMBL" id="KIU12156.1"/>
    </source>
</evidence>
<gene>
    <name evidence="2" type="ORF">SC09_Contig19orf00542</name>
</gene>
<sequence>MVFLFLAAVNWYQGSELVSDRFDWNYTAKLSKLLNGIDAVSSPKQISQLDFFIYSAKHYPVMSALMIISFLYVLAALFLLIYSVKCNKQEIHLDC</sequence>
<evidence type="ECO:0000313" key="3">
    <source>
        <dbReference type="Proteomes" id="UP000032247"/>
    </source>
</evidence>
<proteinExistence type="predicted"/>
<keyword evidence="1" id="KW-0472">Membrane</keyword>
<name>A0A0D1L8L3_BACIU</name>
<dbReference type="PATRIC" id="fig|1423.173.peg.1038"/>
<dbReference type="EMBL" id="JXBC01000002">
    <property type="protein sequence ID" value="KIU12156.1"/>
    <property type="molecule type" value="Genomic_DNA"/>
</dbReference>
<reference evidence="2 3" key="1">
    <citation type="submission" date="2014-12" db="EMBL/GenBank/DDBJ databases">
        <title>Comparative genome analysis of Bacillus coagulans HM-08, Clostridium butyricum HM-68, Bacillus subtilis HM-66 and Bacillus licheniformis BL-09.</title>
        <authorList>
            <person name="Zhang H."/>
        </authorList>
    </citation>
    <scope>NUCLEOTIDE SEQUENCE [LARGE SCALE GENOMIC DNA]</scope>
    <source>
        <strain evidence="2 3">HM-66</strain>
    </source>
</reference>
<keyword evidence="1" id="KW-1133">Transmembrane helix</keyword>
<dbReference type="STRING" id="483913.AN935_06255"/>
<organism evidence="2 3">
    <name type="scientific">Bacillus subtilis</name>
    <dbReference type="NCBI Taxonomy" id="1423"/>
    <lineage>
        <taxon>Bacteria</taxon>
        <taxon>Bacillati</taxon>
        <taxon>Bacillota</taxon>
        <taxon>Bacilli</taxon>
        <taxon>Bacillales</taxon>
        <taxon>Bacillaceae</taxon>
        <taxon>Bacillus</taxon>
    </lineage>
</organism>
<feature type="transmembrane region" description="Helical" evidence="1">
    <location>
        <begin position="59"/>
        <end position="82"/>
    </location>
</feature>
<protein>
    <recommendedName>
        <fullName evidence="4">YjdJ family protein</fullName>
    </recommendedName>
</protein>
<dbReference type="Proteomes" id="UP000032247">
    <property type="component" value="Unassembled WGS sequence"/>
</dbReference>
<dbReference type="InterPro" id="IPR025440">
    <property type="entry name" value="DUF4306"/>
</dbReference>